<evidence type="ECO:0000313" key="3">
    <source>
        <dbReference type="RefSeq" id="XP_047739763.1"/>
    </source>
</evidence>
<evidence type="ECO:0000256" key="1">
    <source>
        <dbReference type="SAM" id="Phobius"/>
    </source>
</evidence>
<protein>
    <submittedName>
        <fullName evidence="3">Uncharacterized protein LOC108677402 isoform X1</fullName>
    </submittedName>
</protein>
<dbReference type="GeneID" id="108677402"/>
<name>A0A979FRK1_HYAAZ</name>
<gene>
    <name evidence="3" type="primary">LOC108677402</name>
</gene>
<keyword evidence="2" id="KW-1185">Reference proteome</keyword>
<dbReference type="Proteomes" id="UP000694843">
    <property type="component" value="Unplaced"/>
</dbReference>
<dbReference type="OMA" id="HEHEWAS"/>
<organism evidence="2 3">
    <name type="scientific">Hyalella azteca</name>
    <name type="common">Amphipod</name>
    <dbReference type="NCBI Taxonomy" id="294128"/>
    <lineage>
        <taxon>Eukaryota</taxon>
        <taxon>Metazoa</taxon>
        <taxon>Ecdysozoa</taxon>
        <taxon>Arthropoda</taxon>
        <taxon>Crustacea</taxon>
        <taxon>Multicrustacea</taxon>
        <taxon>Malacostraca</taxon>
        <taxon>Eumalacostraca</taxon>
        <taxon>Peracarida</taxon>
        <taxon>Amphipoda</taxon>
        <taxon>Senticaudata</taxon>
        <taxon>Talitrida</taxon>
        <taxon>Talitroidea</taxon>
        <taxon>Hyalellidae</taxon>
        <taxon>Hyalella</taxon>
    </lineage>
</organism>
<keyword evidence="1" id="KW-1133">Transmembrane helix</keyword>
<dbReference type="SUPFAM" id="SSF53649">
    <property type="entry name" value="Alkaline phosphatase-like"/>
    <property type="match status" value="1"/>
</dbReference>
<accession>A0A979FRK1</accession>
<dbReference type="GO" id="GO:0005615">
    <property type="term" value="C:extracellular space"/>
    <property type="evidence" value="ECO:0007669"/>
    <property type="project" value="TreeGrafter"/>
</dbReference>
<dbReference type="InterPro" id="IPR017850">
    <property type="entry name" value="Alkaline_phosphatase_core_sf"/>
</dbReference>
<keyword evidence="1" id="KW-0812">Transmembrane</keyword>
<feature type="transmembrane region" description="Helical" evidence="1">
    <location>
        <begin position="6"/>
        <end position="24"/>
    </location>
</feature>
<dbReference type="CDD" id="cd16021">
    <property type="entry name" value="ALP_like"/>
    <property type="match status" value="1"/>
</dbReference>
<dbReference type="Gene3D" id="3.40.720.10">
    <property type="entry name" value="Alkaline Phosphatase, subunit A"/>
    <property type="match status" value="1"/>
</dbReference>
<dbReference type="RefSeq" id="XP_047739763.1">
    <property type="nucleotide sequence ID" value="XM_047883807.1"/>
</dbReference>
<reference evidence="3" key="1">
    <citation type="submission" date="2025-08" db="UniProtKB">
        <authorList>
            <consortium name="RefSeq"/>
        </authorList>
    </citation>
    <scope>IDENTIFICATION</scope>
    <source>
        <tissue evidence="3">Whole organism</tissue>
    </source>
</reference>
<dbReference type="InterPro" id="IPR004245">
    <property type="entry name" value="DUF229"/>
</dbReference>
<sequence>MKPNTYFLLGLTTLVCVSFTYWLAMEHYWQPIAFQMTASSATNESEVGPPAPEAARLRLPTTSQVDGTHLGYLIDTPSCRMPDYDPYDVSIKKFIKKPFKMVCNPENLSPFTFTEGFRIKINEDPKLMAHYDVTLDSLSCCVHEITRTTQSFKKFDADCDNKYKTSKCHLIVNGSSAEVATDGAFVVCSKNNSISKPFYKNVHYFFHTEKIRDKIAAHKERLESSEALPLNFILMGIDSTSRQNLRRFFPETFKFLSDDPSTLDFMGYNKVADNTDVNVSPVIMGNRAEDLMSFKLDCYKKQKANFDSCPFIWKNFSAQGYATVYSEDAPSMGLYHFNKIGFVQPPVDFYARPYMLLSEKEIGHPKDVYNHYCYGLQASTEVVYDQIMRALDNLSDQVPVFGYFWSATYTHGSNQNAAPLDKPTLRFLEKFTQSPHRNNTILLFFSDHGLRFGDIRSTYLGALEERLPFVTMLFPPWFKDEFPETWRNLLTNQRRLTNNYDLHSTLLDILHGAYNASLDLKTLAGRGQSLFLEVPTNRTCESIHIPWHYCACQSSLPANTQNSDVKQAAQVLTQAINKLIEKHPECSRLEIKEIISAREYLNHEKFGEGTVKKKLEKWTTYSVMIETTPGGGHFEGSVVKGHNKSWKVLEDISRINLYGNQSTCIEDTELKKICHCR</sequence>
<dbReference type="PANTHER" id="PTHR10974:SF1">
    <property type="entry name" value="FI08016P-RELATED"/>
    <property type="match status" value="1"/>
</dbReference>
<evidence type="ECO:0000313" key="2">
    <source>
        <dbReference type="Proteomes" id="UP000694843"/>
    </source>
</evidence>
<dbReference type="PANTHER" id="PTHR10974">
    <property type="entry name" value="FI08016P-RELATED"/>
    <property type="match status" value="1"/>
</dbReference>
<dbReference type="FunFam" id="3.40.720.10:FF:000017">
    <property type="entry name" value="Predicted protein"/>
    <property type="match status" value="1"/>
</dbReference>
<dbReference type="OrthoDB" id="6371099at2759"/>
<proteinExistence type="predicted"/>
<dbReference type="AlphaFoldDB" id="A0A979FRK1"/>
<keyword evidence="1" id="KW-0472">Membrane</keyword>
<dbReference type="Pfam" id="PF02995">
    <property type="entry name" value="DUF229"/>
    <property type="match status" value="1"/>
</dbReference>